<evidence type="ECO:0000256" key="1">
    <source>
        <dbReference type="ARBA" id="ARBA00022729"/>
    </source>
</evidence>
<comment type="caution">
    <text evidence="5">The sequence shown here is derived from an EMBL/GenBank/DDBJ whole genome shotgun (WGS) entry which is preliminary data.</text>
</comment>
<gene>
    <name evidence="5" type="ORF">ULMA_30220</name>
</gene>
<keyword evidence="2" id="KW-0378">Hydrolase</keyword>
<proteinExistence type="inferred from homology"/>
<reference evidence="5 6" key="1">
    <citation type="submission" date="2019-08" db="EMBL/GenBank/DDBJ databases">
        <title>Draft genome sequence of Ulvibacter marinus type strain NBRC 109484.</title>
        <authorList>
            <person name="Kawano K."/>
            <person name="Ushijima N."/>
            <person name="Kihara M."/>
            <person name="Itoh H."/>
        </authorList>
    </citation>
    <scope>NUCLEOTIDE SEQUENCE [LARGE SCALE GENOMIC DNA]</scope>
    <source>
        <strain evidence="5 6">NBRC 109484</strain>
    </source>
</reference>
<dbReference type="InterPro" id="IPR029052">
    <property type="entry name" value="Metallo-depent_PP-like"/>
</dbReference>
<dbReference type="InterPro" id="IPR006179">
    <property type="entry name" value="5_nucleotidase/apyrase"/>
</dbReference>
<dbReference type="PRINTS" id="PR01607">
    <property type="entry name" value="APYRASEFAMLY"/>
</dbReference>
<dbReference type="Pfam" id="PF00149">
    <property type="entry name" value="Metallophos"/>
    <property type="match status" value="1"/>
</dbReference>
<dbReference type="Pfam" id="PF02872">
    <property type="entry name" value="5_nucleotid_C"/>
    <property type="match status" value="1"/>
</dbReference>
<keyword evidence="6" id="KW-1185">Reference proteome</keyword>
<dbReference type="PANTHER" id="PTHR11575">
    <property type="entry name" value="5'-NUCLEOTIDASE-RELATED"/>
    <property type="match status" value="1"/>
</dbReference>
<accession>A0A5J4J0P7</accession>
<dbReference type="GO" id="GO:0008253">
    <property type="term" value="F:5'-nucleotidase activity"/>
    <property type="evidence" value="ECO:0007669"/>
    <property type="project" value="TreeGrafter"/>
</dbReference>
<comment type="similarity">
    <text evidence="2">Belongs to the 5'-nucleotidase family.</text>
</comment>
<dbReference type="EMBL" id="BKCG01000012">
    <property type="protein sequence ID" value="GER60914.1"/>
    <property type="molecule type" value="Genomic_DNA"/>
</dbReference>
<protein>
    <submittedName>
        <fullName evidence="5">Multifunctional 2',3'-cyclic-nucleotide 2'-phosphodiesterase/5'-nucleotidase/3'-nucleotidase</fullName>
    </submittedName>
</protein>
<dbReference type="Proteomes" id="UP000326509">
    <property type="component" value="Unassembled WGS sequence"/>
</dbReference>
<dbReference type="GO" id="GO:0008768">
    <property type="term" value="F:UDP-sugar diphosphatase activity"/>
    <property type="evidence" value="ECO:0007669"/>
    <property type="project" value="TreeGrafter"/>
</dbReference>
<sequence>MNDVYEIAPLSGGQYGGLARVAYVTDSIRNANPNTYLVMAGDFLNPSLIGTLKVDGKRVKGKQMIDVMNVMGVDLATFGNHEFDLKENELQERLNESEFQWTSANVFQKNGDDIRTFNTVKNLDSTPIPETVFYDINIGKEYPVRLGFFSVTIDSNPMDYVYYSDFMLEGKSAYTALEQSKSDIIIGLTHLSIKQDMQLAESLPNIDLVLGGHEHTAMLVPTSHAKVAKADANARTIYVHTLTYNHKADFLKIDSELVPITANTPELPKVKVVVDKWGSILEAELKNVIDNPNEIVYFAKKPLNGLDKPNRSEQTNLGKIITEGMAKSFNLPVDAAIVNGGSIRLDDVLENEISAIDVFRVLPFGGNVQRVEITGELLMQVLDYGEKSVGTGAYLHRYKLQNKNGVWYLGAKPLINDKIYTLALSDYLLKGLDIPILSADSPGVKSIYVPVREEAAHDIRKAVIDFMKTLK</sequence>
<evidence type="ECO:0000259" key="4">
    <source>
        <dbReference type="Pfam" id="PF02872"/>
    </source>
</evidence>
<dbReference type="InterPro" id="IPR008334">
    <property type="entry name" value="5'-Nucleotdase_C"/>
</dbReference>
<dbReference type="InterPro" id="IPR004843">
    <property type="entry name" value="Calcineurin-like_PHP"/>
</dbReference>
<evidence type="ECO:0000259" key="3">
    <source>
        <dbReference type="Pfam" id="PF00149"/>
    </source>
</evidence>
<organism evidence="5 6">
    <name type="scientific">Patiriisocius marinus</name>
    <dbReference type="NCBI Taxonomy" id="1397112"/>
    <lineage>
        <taxon>Bacteria</taxon>
        <taxon>Pseudomonadati</taxon>
        <taxon>Bacteroidota</taxon>
        <taxon>Flavobacteriia</taxon>
        <taxon>Flavobacteriales</taxon>
        <taxon>Flavobacteriaceae</taxon>
        <taxon>Patiriisocius</taxon>
    </lineage>
</organism>
<name>A0A5J4J0P7_9FLAO</name>
<dbReference type="Gene3D" id="3.60.21.10">
    <property type="match status" value="1"/>
</dbReference>
<dbReference type="AlphaFoldDB" id="A0A5J4J0P7"/>
<evidence type="ECO:0000313" key="6">
    <source>
        <dbReference type="Proteomes" id="UP000326509"/>
    </source>
</evidence>
<evidence type="ECO:0000313" key="5">
    <source>
        <dbReference type="EMBL" id="GER60914.1"/>
    </source>
</evidence>
<dbReference type="SUPFAM" id="SSF56300">
    <property type="entry name" value="Metallo-dependent phosphatases"/>
    <property type="match status" value="1"/>
</dbReference>
<dbReference type="PANTHER" id="PTHR11575:SF24">
    <property type="entry name" value="5'-NUCLEOTIDASE"/>
    <property type="match status" value="1"/>
</dbReference>
<feature type="domain" description="5'-Nucleotidase C-terminal" evidence="4">
    <location>
        <begin position="308"/>
        <end position="433"/>
    </location>
</feature>
<dbReference type="GO" id="GO:0030288">
    <property type="term" value="C:outer membrane-bounded periplasmic space"/>
    <property type="evidence" value="ECO:0007669"/>
    <property type="project" value="TreeGrafter"/>
</dbReference>
<feature type="domain" description="Calcineurin-like phosphoesterase" evidence="3">
    <location>
        <begin position="14"/>
        <end position="216"/>
    </location>
</feature>
<dbReference type="Gene3D" id="3.90.780.10">
    <property type="entry name" value="5'-Nucleotidase, C-terminal domain"/>
    <property type="match status" value="1"/>
</dbReference>
<dbReference type="InterPro" id="IPR036907">
    <property type="entry name" value="5'-Nucleotdase_C_sf"/>
</dbReference>
<evidence type="ECO:0000256" key="2">
    <source>
        <dbReference type="RuleBase" id="RU362119"/>
    </source>
</evidence>
<dbReference type="SUPFAM" id="SSF55816">
    <property type="entry name" value="5'-nucleotidase (syn. UDP-sugar hydrolase), C-terminal domain"/>
    <property type="match status" value="1"/>
</dbReference>
<keyword evidence="1" id="KW-0732">Signal</keyword>
<dbReference type="GO" id="GO:0000166">
    <property type="term" value="F:nucleotide binding"/>
    <property type="evidence" value="ECO:0007669"/>
    <property type="project" value="UniProtKB-KW"/>
</dbReference>
<keyword evidence="2" id="KW-0547">Nucleotide-binding</keyword>
<dbReference type="GO" id="GO:0009166">
    <property type="term" value="P:nucleotide catabolic process"/>
    <property type="evidence" value="ECO:0007669"/>
    <property type="project" value="InterPro"/>
</dbReference>